<dbReference type="EMBL" id="GL833356">
    <property type="protein sequence ID" value="EGB02710.1"/>
    <property type="molecule type" value="Genomic_DNA"/>
</dbReference>
<protein>
    <submittedName>
        <fullName evidence="2">Expressed protein</fullName>
    </submittedName>
</protein>
<evidence type="ECO:0000256" key="1">
    <source>
        <dbReference type="SAM" id="SignalP"/>
    </source>
</evidence>
<keyword evidence="3" id="KW-1185">Reference proteome</keyword>
<organism evidence="3">
    <name type="scientific">Aureococcus anophagefferens</name>
    <name type="common">Harmful bloom alga</name>
    <dbReference type="NCBI Taxonomy" id="44056"/>
    <lineage>
        <taxon>Eukaryota</taxon>
        <taxon>Sar</taxon>
        <taxon>Stramenopiles</taxon>
        <taxon>Ochrophyta</taxon>
        <taxon>Pelagophyceae</taxon>
        <taxon>Pelagomonadales</taxon>
        <taxon>Pelagomonadaceae</taxon>
        <taxon>Aureococcus</taxon>
    </lineage>
</organism>
<dbReference type="InParanoid" id="F0YQ99"/>
<sequence>MRLVSALCVLAAAEAFVAPTPRRNPYATLAATSQQADAGKGEKAAKLPTIVDAGHPMFGKKLRVRGAKMSRSGADRFSNLRCFAEPGDPYASPLNYLLAHGDEVTCLDFKDFAGQTWVMHEVDERLRGLTKDGAPPAAGTYLAWSYMDFQGARWLVPEGDDDE</sequence>
<dbReference type="RefSeq" id="XP_009042592.1">
    <property type="nucleotide sequence ID" value="XM_009044344.1"/>
</dbReference>
<accession>F0YQ99</accession>
<dbReference type="GeneID" id="20226923"/>
<keyword evidence="1" id="KW-0732">Signal</keyword>
<evidence type="ECO:0000313" key="2">
    <source>
        <dbReference type="EMBL" id="EGB02710.1"/>
    </source>
</evidence>
<feature type="signal peptide" evidence="1">
    <location>
        <begin position="1"/>
        <end position="15"/>
    </location>
</feature>
<dbReference type="KEGG" id="aaf:AURANDRAFT_68635"/>
<evidence type="ECO:0000313" key="3">
    <source>
        <dbReference type="Proteomes" id="UP000002729"/>
    </source>
</evidence>
<dbReference type="OrthoDB" id="10490013at2759"/>
<feature type="chain" id="PRO_5012655237" evidence="1">
    <location>
        <begin position="16"/>
        <end position="163"/>
    </location>
</feature>
<gene>
    <name evidence="2" type="ORF">AURANDRAFT_68635</name>
</gene>
<dbReference type="AlphaFoldDB" id="F0YQ99"/>
<name>F0YQ99_AURAN</name>
<dbReference type="Proteomes" id="UP000002729">
    <property type="component" value="Unassembled WGS sequence"/>
</dbReference>
<reference evidence="2 3" key="1">
    <citation type="journal article" date="2011" name="Proc. Natl. Acad. Sci. U.S.A.">
        <title>Niche of harmful alga Aureococcus anophagefferens revealed through ecogenomics.</title>
        <authorList>
            <person name="Gobler C.J."/>
            <person name="Berry D.L."/>
            <person name="Dyhrman S.T."/>
            <person name="Wilhelm S.W."/>
            <person name="Salamov A."/>
            <person name="Lobanov A.V."/>
            <person name="Zhang Y."/>
            <person name="Collier J.L."/>
            <person name="Wurch L.L."/>
            <person name="Kustka A.B."/>
            <person name="Dill B.D."/>
            <person name="Shah M."/>
            <person name="VerBerkmoes N.C."/>
            <person name="Kuo A."/>
            <person name="Terry A."/>
            <person name="Pangilinan J."/>
            <person name="Lindquist E.A."/>
            <person name="Lucas S."/>
            <person name="Paulsen I.T."/>
            <person name="Hattenrath-Lehmann T.K."/>
            <person name="Talmage S.C."/>
            <person name="Walker E.A."/>
            <person name="Koch F."/>
            <person name="Burson A.M."/>
            <person name="Marcoval M.A."/>
            <person name="Tang Y.Z."/>
            <person name="Lecleir G.R."/>
            <person name="Coyne K.J."/>
            <person name="Berg G.M."/>
            <person name="Bertrand E.M."/>
            <person name="Saito M.A."/>
            <person name="Gladyshev V.N."/>
            <person name="Grigoriev I.V."/>
        </authorList>
    </citation>
    <scope>NUCLEOTIDE SEQUENCE [LARGE SCALE GENOMIC DNA]</scope>
    <source>
        <strain evidence="3">CCMP 1984</strain>
    </source>
</reference>
<proteinExistence type="predicted"/>